<evidence type="ECO:0000313" key="2">
    <source>
        <dbReference type="Proteomes" id="UP001148838"/>
    </source>
</evidence>
<gene>
    <name evidence="1" type="ORF">ANN_21697</name>
</gene>
<dbReference type="EMBL" id="JAJSOF020000033">
    <property type="protein sequence ID" value="KAJ4429528.1"/>
    <property type="molecule type" value="Genomic_DNA"/>
</dbReference>
<keyword evidence="2" id="KW-1185">Reference proteome</keyword>
<dbReference type="Proteomes" id="UP001148838">
    <property type="component" value="Unassembled WGS sequence"/>
</dbReference>
<name>A0ABQ8S6G2_PERAM</name>
<evidence type="ECO:0000313" key="1">
    <source>
        <dbReference type="EMBL" id="KAJ4429528.1"/>
    </source>
</evidence>
<evidence type="ECO:0008006" key="3">
    <source>
        <dbReference type="Google" id="ProtNLM"/>
    </source>
</evidence>
<protein>
    <recommendedName>
        <fullName evidence="3">Per a allergen</fullName>
    </recommendedName>
</protein>
<comment type="caution">
    <text evidence="1">The sequence shown here is derived from an EMBL/GenBank/DDBJ whole genome shotgun (WGS) entry which is preliminary data.</text>
</comment>
<sequence>MMSMKPFLMFLVSAEKGNCCGTIVITGFEAELLNVSRSLESLTFMKKYIVFHPLAPPNVAGIIAIDNNQKIGFIIDPTIRFEGAEFQPQVVDLEKKRHYEPCFPYLEEKYRIPVCRWEVIGLLFEEDLLVQIMAIADIGLPDIGDRVYRNMVRRYRVCVEVAGRHIKPFLKNDAEADQKEKMELIGSLAEKRLLLEDALGGMVKGSVRGKRRYQMIDYINIYGSYGKTKSCNGVRIRVQQGARQTRRWYGERLHAEGQRGCITSTRRGEVARATATCGVKGGRTLPTLPEVRRSGDIQIVRESYLCTPVEISRNYGLAIKEETRANLSSFSLFSQSVS</sequence>
<proteinExistence type="predicted"/>
<organism evidence="1 2">
    <name type="scientific">Periplaneta americana</name>
    <name type="common">American cockroach</name>
    <name type="synonym">Blatta americana</name>
    <dbReference type="NCBI Taxonomy" id="6978"/>
    <lineage>
        <taxon>Eukaryota</taxon>
        <taxon>Metazoa</taxon>
        <taxon>Ecdysozoa</taxon>
        <taxon>Arthropoda</taxon>
        <taxon>Hexapoda</taxon>
        <taxon>Insecta</taxon>
        <taxon>Pterygota</taxon>
        <taxon>Neoptera</taxon>
        <taxon>Polyneoptera</taxon>
        <taxon>Dictyoptera</taxon>
        <taxon>Blattodea</taxon>
        <taxon>Blattoidea</taxon>
        <taxon>Blattidae</taxon>
        <taxon>Blattinae</taxon>
        <taxon>Periplaneta</taxon>
    </lineage>
</organism>
<accession>A0ABQ8S6G2</accession>
<reference evidence="1 2" key="1">
    <citation type="journal article" date="2022" name="Allergy">
        <title>Genome assembly and annotation of Periplaneta americana reveal a comprehensive cockroach allergen profile.</title>
        <authorList>
            <person name="Wang L."/>
            <person name="Xiong Q."/>
            <person name="Saelim N."/>
            <person name="Wang L."/>
            <person name="Nong W."/>
            <person name="Wan A.T."/>
            <person name="Shi M."/>
            <person name="Liu X."/>
            <person name="Cao Q."/>
            <person name="Hui J.H.L."/>
            <person name="Sookrung N."/>
            <person name="Leung T.F."/>
            <person name="Tungtrongchitr A."/>
            <person name="Tsui S.K.W."/>
        </authorList>
    </citation>
    <scope>NUCLEOTIDE SEQUENCE [LARGE SCALE GENOMIC DNA]</scope>
    <source>
        <strain evidence="1">PWHHKU_190912</strain>
    </source>
</reference>